<dbReference type="Pfam" id="PF00071">
    <property type="entry name" value="Ras"/>
    <property type="match status" value="1"/>
</dbReference>
<dbReference type="GO" id="GO:0008333">
    <property type="term" value="P:endosome to lysosome transport"/>
    <property type="evidence" value="ECO:0007669"/>
    <property type="project" value="TreeGrafter"/>
</dbReference>
<dbReference type="GO" id="GO:0005525">
    <property type="term" value="F:GTP binding"/>
    <property type="evidence" value="ECO:0007669"/>
    <property type="project" value="UniProtKB-KW"/>
</dbReference>
<protein>
    <recommendedName>
        <fullName evidence="6">Small monomeric GTPase</fullName>
    </recommendedName>
</protein>
<evidence type="ECO:0000256" key="1">
    <source>
        <dbReference type="ARBA" id="ARBA00006270"/>
    </source>
</evidence>
<dbReference type="EMBL" id="JARO02022984">
    <property type="protein sequence ID" value="KPP56282.1"/>
    <property type="molecule type" value="Genomic_DNA"/>
</dbReference>
<dbReference type="PANTHER" id="PTHR47981:SF22">
    <property type="entry name" value="RAS-RELATED PROTEIN RAB-7B"/>
    <property type="match status" value="1"/>
</dbReference>
<dbReference type="InterPro" id="IPR027417">
    <property type="entry name" value="P-loop_NTPase"/>
</dbReference>
<dbReference type="PANTHER" id="PTHR47981">
    <property type="entry name" value="RAB FAMILY"/>
    <property type="match status" value="1"/>
</dbReference>
<keyword evidence="3" id="KW-0342">GTP-binding</keyword>
<proteinExistence type="inferred from homology"/>
<dbReference type="SUPFAM" id="SSF52540">
    <property type="entry name" value="P-loop containing nucleoside triphosphate hydrolases"/>
    <property type="match status" value="1"/>
</dbReference>
<dbReference type="Proteomes" id="UP000034805">
    <property type="component" value="Unassembled WGS sequence"/>
</dbReference>
<accession>A0A0P7W105</accession>
<evidence type="ECO:0000313" key="5">
    <source>
        <dbReference type="Proteomes" id="UP000034805"/>
    </source>
</evidence>
<comment type="caution">
    <text evidence="4">The sequence shown here is derived from an EMBL/GenBank/DDBJ whole genome shotgun (WGS) entry which is preliminary data.</text>
</comment>
<dbReference type="GO" id="GO:0005770">
    <property type="term" value="C:late endosome"/>
    <property type="evidence" value="ECO:0007669"/>
    <property type="project" value="TreeGrafter"/>
</dbReference>
<dbReference type="SMART" id="SM00175">
    <property type="entry name" value="RAB"/>
    <property type="match status" value="1"/>
</dbReference>
<dbReference type="AlphaFoldDB" id="A0A0P7W105"/>
<comment type="similarity">
    <text evidence="1">Belongs to the small GTPase superfamily. Rab family.</text>
</comment>
<organism evidence="4 5">
    <name type="scientific">Scleropages formosus</name>
    <name type="common">Asian bonytongue</name>
    <name type="synonym">Osteoglossum formosum</name>
    <dbReference type="NCBI Taxonomy" id="113540"/>
    <lineage>
        <taxon>Eukaryota</taxon>
        <taxon>Metazoa</taxon>
        <taxon>Chordata</taxon>
        <taxon>Craniata</taxon>
        <taxon>Vertebrata</taxon>
        <taxon>Euteleostomi</taxon>
        <taxon>Actinopterygii</taxon>
        <taxon>Neopterygii</taxon>
        <taxon>Teleostei</taxon>
        <taxon>Osteoglossocephala</taxon>
        <taxon>Osteoglossomorpha</taxon>
        <taxon>Osteoglossiformes</taxon>
        <taxon>Osteoglossidae</taxon>
        <taxon>Scleropages</taxon>
    </lineage>
</organism>
<dbReference type="GO" id="GO:0090385">
    <property type="term" value="P:phagosome-lysosome fusion"/>
    <property type="evidence" value="ECO:0007669"/>
    <property type="project" value="TreeGrafter"/>
</dbReference>
<dbReference type="GO" id="GO:0003924">
    <property type="term" value="F:GTPase activity"/>
    <property type="evidence" value="ECO:0007669"/>
    <property type="project" value="InterPro"/>
</dbReference>
<evidence type="ECO:0000256" key="3">
    <source>
        <dbReference type="ARBA" id="ARBA00023134"/>
    </source>
</evidence>
<dbReference type="Gene3D" id="3.40.50.300">
    <property type="entry name" value="P-loop containing nucleotide triphosphate hydrolases"/>
    <property type="match status" value="1"/>
</dbReference>
<dbReference type="GO" id="GO:0045335">
    <property type="term" value="C:phagocytic vesicle"/>
    <property type="evidence" value="ECO:0007669"/>
    <property type="project" value="TreeGrafter"/>
</dbReference>
<evidence type="ECO:0000256" key="2">
    <source>
        <dbReference type="ARBA" id="ARBA00022741"/>
    </source>
</evidence>
<evidence type="ECO:0008006" key="6">
    <source>
        <dbReference type="Google" id="ProtNLM"/>
    </source>
</evidence>
<name>A0A0P7W105_SCLFO</name>
<evidence type="ECO:0000313" key="4">
    <source>
        <dbReference type="EMBL" id="KPP56282.1"/>
    </source>
</evidence>
<dbReference type="InterPro" id="IPR001806">
    <property type="entry name" value="Small_GTPase"/>
</dbReference>
<dbReference type="GO" id="GO:0005764">
    <property type="term" value="C:lysosome"/>
    <property type="evidence" value="ECO:0007669"/>
    <property type="project" value="TreeGrafter"/>
</dbReference>
<keyword evidence="2" id="KW-0547">Nucleotide-binding</keyword>
<gene>
    <name evidence="4" type="ORF">Z043_126129</name>
</gene>
<reference evidence="4 5" key="1">
    <citation type="submission" date="2015-08" db="EMBL/GenBank/DDBJ databases">
        <title>The genome of the Asian arowana (Scleropages formosus).</title>
        <authorList>
            <person name="Tan M.H."/>
            <person name="Gan H.M."/>
            <person name="Croft L.J."/>
            <person name="Austin C.M."/>
        </authorList>
    </citation>
    <scope>NUCLEOTIDE SEQUENCE [LARGE SCALE GENOMIC DNA]</scope>
    <source>
        <strain evidence="4">Aro1</strain>
    </source>
</reference>
<sequence>MRVGKTSLLHRYIHDVFYEDYRCTLGASVQHKSGLDSCILTFDLTDRDTFVELESWRQSVLDQSRTSDAGLPFIVLGNKTDVKDRQVRLHRATPVHQNTCKPERRYTGTPVNLYT</sequence>